<keyword evidence="2" id="KW-1185">Reference proteome</keyword>
<sequence>MEMIVNRQSVYFYGQVKDLPAFLSSFPLETTLLDFINYQLAGGN</sequence>
<proteinExistence type="predicted"/>
<dbReference type="STRING" id="690567.1344"/>
<evidence type="ECO:0000313" key="2">
    <source>
        <dbReference type="Proteomes" id="UP000045545"/>
    </source>
</evidence>
<dbReference type="RefSeq" id="WP_278279300.1">
    <property type="nucleotide sequence ID" value="NZ_CGIH01000026.1"/>
</dbReference>
<dbReference type="EMBL" id="CGIH01000026">
    <property type="protein sequence ID" value="CFX50633.1"/>
    <property type="molecule type" value="Genomic_DNA"/>
</dbReference>
<dbReference type="AlphaFoldDB" id="A0A0E3W353"/>
<dbReference type="Proteomes" id="UP000045545">
    <property type="component" value="Unassembled WGS sequence"/>
</dbReference>
<name>A0A0E3W353_9FIRM</name>
<reference evidence="1 2" key="1">
    <citation type="submission" date="2015-03" db="EMBL/GenBank/DDBJ databases">
        <authorList>
            <person name="Murphy D."/>
        </authorList>
    </citation>
    <scope>NUCLEOTIDE SEQUENCE [LARGE SCALE GENOMIC DNA]</scope>
    <source>
        <strain evidence="1 2">OL-4</strain>
    </source>
</reference>
<protein>
    <submittedName>
        <fullName evidence="1">Uncharacterized</fullName>
    </submittedName>
</protein>
<gene>
    <name evidence="1" type="ORF">1344</name>
</gene>
<organism evidence="1 2">
    <name type="scientific">Syntrophomonas zehnderi OL-4</name>
    <dbReference type="NCBI Taxonomy" id="690567"/>
    <lineage>
        <taxon>Bacteria</taxon>
        <taxon>Bacillati</taxon>
        <taxon>Bacillota</taxon>
        <taxon>Clostridia</taxon>
        <taxon>Eubacteriales</taxon>
        <taxon>Syntrophomonadaceae</taxon>
        <taxon>Syntrophomonas</taxon>
    </lineage>
</organism>
<accession>A0A0E3W353</accession>
<evidence type="ECO:0000313" key="1">
    <source>
        <dbReference type="EMBL" id="CFX50633.1"/>
    </source>
</evidence>